<dbReference type="EC" id="2.7.13.3" evidence="3"/>
<feature type="domain" description="Histidine kinase" evidence="11">
    <location>
        <begin position="228"/>
        <end position="439"/>
    </location>
</feature>
<keyword evidence="9" id="KW-0067">ATP-binding</keyword>
<dbReference type="SMART" id="SM00388">
    <property type="entry name" value="HisKA"/>
    <property type="match status" value="1"/>
</dbReference>
<feature type="transmembrane region" description="Helical" evidence="10">
    <location>
        <begin position="143"/>
        <end position="164"/>
    </location>
</feature>
<evidence type="ECO:0000313" key="14">
    <source>
        <dbReference type="Proteomes" id="UP000251800"/>
    </source>
</evidence>
<dbReference type="InterPro" id="IPR003594">
    <property type="entry name" value="HATPase_dom"/>
</dbReference>
<dbReference type="SMART" id="SM00387">
    <property type="entry name" value="HATPase_c"/>
    <property type="match status" value="1"/>
</dbReference>
<evidence type="ECO:0000256" key="4">
    <source>
        <dbReference type="ARBA" id="ARBA00022475"/>
    </source>
</evidence>
<evidence type="ECO:0000259" key="11">
    <source>
        <dbReference type="PROSITE" id="PS50109"/>
    </source>
</evidence>
<dbReference type="Gene3D" id="1.10.287.130">
    <property type="match status" value="1"/>
</dbReference>
<dbReference type="InterPro" id="IPR003661">
    <property type="entry name" value="HisK_dim/P_dom"/>
</dbReference>
<dbReference type="Pfam" id="PF02518">
    <property type="entry name" value="HATPase_c"/>
    <property type="match status" value="1"/>
</dbReference>
<dbReference type="CDD" id="cd06225">
    <property type="entry name" value="HAMP"/>
    <property type="match status" value="1"/>
</dbReference>
<keyword evidence="4" id="KW-1003">Cell membrane</keyword>
<keyword evidence="14" id="KW-1185">Reference proteome</keyword>
<comment type="catalytic activity">
    <reaction evidence="1">
        <text>ATP + protein L-histidine = ADP + protein N-phospho-L-histidine.</text>
        <dbReference type="EC" id="2.7.13.3"/>
    </reaction>
</comment>
<organism evidence="13 14">
    <name type="scientific">Abyssibacter profundi</name>
    <dbReference type="NCBI Taxonomy" id="2182787"/>
    <lineage>
        <taxon>Bacteria</taxon>
        <taxon>Pseudomonadati</taxon>
        <taxon>Pseudomonadota</taxon>
        <taxon>Gammaproteobacteria</taxon>
        <taxon>Chromatiales</taxon>
        <taxon>Oceanococcaceae</taxon>
        <taxon>Abyssibacter</taxon>
    </lineage>
</organism>
<evidence type="ECO:0000256" key="7">
    <source>
        <dbReference type="ARBA" id="ARBA00022741"/>
    </source>
</evidence>
<dbReference type="Pfam" id="PF00512">
    <property type="entry name" value="HisKA"/>
    <property type="match status" value="1"/>
</dbReference>
<keyword evidence="10" id="KW-1133">Transmembrane helix</keyword>
<keyword evidence="10" id="KW-0812">Transmembrane</keyword>
<evidence type="ECO:0000256" key="10">
    <source>
        <dbReference type="SAM" id="Phobius"/>
    </source>
</evidence>
<reference evidence="13 14" key="1">
    <citation type="submission" date="2018-05" db="EMBL/GenBank/DDBJ databases">
        <title>Abyssibacter profundi OUC007T gen. nov., sp. nov, a marine bacterium isolated from seawater of the Mariana Trench.</title>
        <authorList>
            <person name="Zhou S."/>
        </authorList>
    </citation>
    <scope>NUCLEOTIDE SEQUENCE [LARGE SCALE GENOMIC DNA]</scope>
    <source>
        <strain evidence="13 14">OUC007</strain>
    </source>
</reference>
<sequence>MTMRGSLTLRLLVAFWLALVVTLVLTLLITQQMGRYRALTALDPDTLADAVTAAQYRGREGMGAVHRRLRHRGFRLLLMRESRPLPPELQRWRQRLIEAAPGVVELPRGRLAVVVEIFAPDGQPYFAVALRRDDARPMIAPPLAMGLQLLVSLLVITAVAAWMARRLTRPVRAIQTAVRQFADGDLAARVPATATNGSDDLAALARDFDAMAGRIQALVTDRDRLLHDVSHELRSPLARMRLALELARSGQSSALDRCDEDVQRIDELVEEVLTFARLDPAHRGASVNRLDLQPLSLLQLAQDAVNRHLIAAQEQSLQLGVDSTADDVTVKADLRLLDRALDNLIGNALRYAQDTIRIELLRQDSWIEIAVVDDGPGVEETALPHLFEPFWRGAAQPDAGYGLGLALVERVARAHQGRVVARNIDPAGFRIALQLPSSLHLHDDAPGHPVH</sequence>
<dbReference type="Gene3D" id="3.30.565.10">
    <property type="entry name" value="Histidine kinase-like ATPase, C-terminal domain"/>
    <property type="match status" value="1"/>
</dbReference>
<evidence type="ECO:0000313" key="13">
    <source>
        <dbReference type="EMBL" id="PWN57055.1"/>
    </source>
</evidence>
<dbReference type="Proteomes" id="UP000251800">
    <property type="component" value="Unassembled WGS sequence"/>
</dbReference>
<name>A0A363UNS8_9GAMM</name>
<keyword evidence="7" id="KW-0547">Nucleotide-binding</keyword>
<keyword evidence="6" id="KW-0808">Transferase</keyword>
<dbReference type="InterPro" id="IPR004358">
    <property type="entry name" value="Sig_transdc_His_kin-like_C"/>
</dbReference>
<keyword evidence="8" id="KW-0418">Kinase</keyword>
<dbReference type="SMART" id="SM00304">
    <property type="entry name" value="HAMP"/>
    <property type="match status" value="1"/>
</dbReference>
<proteinExistence type="predicted"/>
<dbReference type="GO" id="GO:0005886">
    <property type="term" value="C:plasma membrane"/>
    <property type="evidence" value="ECO:0007669"/>
    <property type="project" value="UniProtKB-SubCell"/>
</dbReference>
<evidence type="ECO:0000256" key="9">
    <source>
        <dbReference type="ARBA" id="ARBA00022840"/>
    </source>
</evidence>
<dbReference type="PANTHER" id="PTHR44936">
    <property type="entry name" value="SENSOR PROTEIN CREC"/>
    <property type="match status" value="1"/>
</dbReference>
<dbReference type="Gene3D" id="1.10.8.500">
    <property type="entry name" value="HAMP domain in histidine kinase"/>
    <property type="match status" value="1"/>
</dbReference>
<dbReference type="PRINTS" id="PR00344">
    <property type="entry name" value="BCTRLSENSOR"/>
</dbReference>
<evidence type="ECO:0000256" key="2">
    <source>
        <dbReference type="ARBA" id="ARBA00004651"/>
    </source>
</evidence>
<dbReference type="PROSITE" id="PS50885">
    <property type="entry name" value="HAMP"/>
    <property type="match status" value="1"/>
</dbReference>
<dbReference type="CDD" id="cd00082">
    <property type="entry name" value="HisKA"/>
    <property type="match status" value="1"/>
</dbReference>
<feature type="domain" description="HAMP" evidence="12">
    <location>
        <begin position="165"/>
        <end position="220"/>
    </location>
</feature>
<dbReference type="InterPro" id="IPR050980">
    <property type="entry name" value="2C_sensor_his_kinase"/>
</dbReference>
<dbReference type="PANTHER" id="PTHR44936:SF10">
    <property type="entry name" value="SENSOR PROTEIN RSTB"/>
    <property type="match status" value="1"/>
</dbReference>
<evidence type="ECO:0000256" key="5">
    <source>
        <dbReference type="ARBA" id="ARBA00022553"/>
    </source>
</evidence>
<dbReference type="Pfam" id="PF00672">
    <property type="entry name" value="HAMP"/>
    <property type="match status" value="1"/>
</dbReference>
<dbReference type="PROSITE" id="PS50109">
    <property type="entry name" value="HIS_KIN"/>
    <property type="match status" value="1"/>
</dbReference>
<protein>
    <recommendedName>
        <fullName evidence="3">histidine kinase</fullName>
        <ecNumber evidence="3">2.7.13.3</ecNumber>
    </recommendedName>
</protein>
<accession>A0A363UNS8</accession>
<dbReference type="InterPro" id="IPR003660">
    <property type="entry name" value="HAMP_dom"/>
</dbReference>
<dbReference type="AlphaFoldDB" id="A0A363UNS8"/>
<keyword evidence="5" id="KW-0597">Phosphoprotein</keyword>
<evidence type="ECO:0000256" key="6">
    <source>
        <dbReference type="ARBA" id="ARBA00022679"/>
    </source>
</evidence>
<evidence type="ECO:0000256" key="3">
    <source>
        <dbReference type="ARBA" id="ARBA00012438"/>
    </source>
</evidence>
<dbReference type="GO" id="GO:0005524">
    <property type="term" value="F:ATP binding"/>
    <property type="evidence" value="ECO:0007669"/>
    <property type="project" value="UniProtKB-KW"/>
</dbReference>
<dbReference type="SUPFAM" id="SSF158472">
    <property type="entry name" value="HAMP domain-like"/>
    <property type="match status" value="1"/>
</dbReference>
<dbReference type="InterPro" id="IPR036890">
    <property type="entry name" value="HATPase_C_sf"/>
</dbReference>
<evidence type="ECO:0000256" key="1">
    <source>
        <dbReference type="ARBA" id="ARBA00000085"/>
    </source>
</evidence>
<comment type="caution">
    <text evidence="13">The sequence shown here is derived from an EMBL/GenBank/DDBJ whole genome shotgun (WGS) entry which is preliminary data.</text>
</comment>
<feature type="transmembrane region" description="Helical" evidence="10">
    <location>
        <begin position="7"/>
        <end position="29"/>
    </location>
</feature>
<evidence type="ECO:0000259" key="12">
    <source>
        <dbReference type="PROSITE" id="PS50885"/>
    </source>
</evidence>
<dbReference type="SUPFAM" id="SSF55874">
    <property type="entry name" value="ATPase domain of HSP90 chaperone/DNA topoisomerase II/histidine kinase"/>
    <property type="match status" value="1"/>
</dbReference>
<dbReference type="InterPro" id="IPR005467">
    <property type="entry name" value="His_kinase_dom"/>
</dbReference>
<keyword evidence="10" id="KW-0472">Membrane</keyword>
<dbReference type="SUPFAM" id="SSF47384">
    <property type="entry name" value="Homodimeric domain of signal transducing histidine kinase"/>
    <property type="match status" value="1"/>
</dbReference>
<evidence type="ECO:0000256" key="8">
    <source>
        <dbReference type="ARBA" id="ARBA00022777"/>
    </source>
</evidence>
<dbReference type="GO" id="GO:0000155">
    <property type="term" value="F:phosphorelay sensor kinase activity"/>
    <property type="evidence" value="ECO:0007669"/>
    <property type="project" value="InterPro"/>
</dbReference>
<dbReference type="EMBL" id="QEQK01000003">
    <property type="protein sequence ID" value="PWN57055.1"/>
    <property type="molecule type" value="Genomic_DNA"/>
</dbReference>
<comment type="subcellular location">
    <subcellularLocation>
        <location evidence="2">Cell membrane</location>
        <topology evidence="2">Multi-pass membrane protein</topology>
    </subcellularLocation>
</comment>
<dbReference type="InterPro" id="IPR036097">
    <property type="entry name" value="HisK_dim/P_sf"/>
</dbReference>
<gene>
    <name evidence="13" type="ORF">DEH80_03710</name>
</gene>